<keyword evidence="3" id="KW-1185">Reference proteome</keyword>
<name>A0A1F7ZQG8_9EURO</name>
<accession>A0A1F7ZQG8</accession>
<dbReference type="GeneID" id="34453287"/>
<gene>
    <name evidence="2" type="ORF">ABOM_009897</name>
</gene>
<dbReference type="PANTHER" id="PTHR35391:SF5">
    <property type="entry name" value="DUF6590 DOMAIN-CONTAINING PROTEIN"/>
    <property type="match status" value="1"/>
</dbReference>
<proteinExistence type="predicted"/>
<dbReference type="STRING" id="109264.A0A1F7ZQG8"/>
<dbReference type="OrthoDB" id="4357809at2759"/>
<evidence type="ECO:0000313" key="2">
    <source>
        <dbReference type="EMBL" id="OGM41710.1"/>
    </source>
</evidence>
<feature type="region of interest" description="Disordered" evidence="1">
    <location>
        <begin position="490"/>
        <end position="511"/>
    </location>
</feature>
<dbReference type="Proteomes" id="UP000179179">
    <property type="component" value="Unassembled WGS sequence"/>
</dbReference>
<comment type="caution">
    <text evidence="2">The sequence shown here is derived from an EMBL/GenBank/DDBJ whole genome shotgun (WGS) entry which is preliminary data.</text>
</comment>
<evidence type="ECO:0000313" key="3">
    <source>
        <dbReference type="Proteomes" id="UP000179179"/>
    </source>
</evidence>
<dbReference type="AlphaFoldDB" id="A0A1F7ZQG8"/>
<evidence type="ECO:0008006" key="4">
    <source>
        <dbReference type="Google" id="ProtNLM"/>
    </source>
</evidence>
<feature type="region of interest" description="Disordered" evidence="1">
    <location>
        <begin position="262"/>
        <end position="306"/>
    </location>
</feature>
<reference evidence="2 3" key="1">
    <citation type="journal article" date="2016" name="Genome Biol. Evol.">
        <title>Draft genome sequence of an aflatoxigenic Aspergillus species, A. bombycis.</title>
        <authorList>
            <person name="Moore G.G."/>
            <person name="Mack B.M."/>
            <person name="Beltz S.B."/>
            <person name="Gilbert M.K."/>
        </authorList>
    </citation>
    <scope>NUCLEOTIDE SEQUENCE [LARGE SCALE GENOMIC DNA]</scope>
    <source>
        <strain evidence="3">NRRL 26010</strain>
    </source>
</reference>
<organism evidence="2 3">
    <name type="scientific">Aspergillus bombycis</name>
    <dbReference type="NCBI Taxonomy" id="109264"/>
    <lineage>
        <taxon>Eukaryota</taxon>
        <taxon>Fungi</taxon>
        <taxon>Dikarya</taxon>
        <taxon>Ascomycota</taxon>
        <taxon>Pezizomycotina</taxon>
        <taxon>Eurotiomycetes</taxon>
        <taxon>Eurotiomycetidae</taxon>
        <taxon>Eurotiales</taxon>
        <taxon>Aspergillaceae</taxon>
        <taxon>Aspergillus</taxon>
    </lineage>
</organism>
<dbReference type="RefSeq" id="XP_022385427.1">
    <property type="nucleotide sequence ID" value="XM_022537025.1"/>
</dbReference>
<protein>
    <recommendedName>
        <fullName evidence="4">C2H2-type domain-containing protein</fullName>
    </recommendedName>
</protein>
<evidence type="ECO:0000256" key="1">
    <source>
        <dbReference type="SAM" id="MobiDB-lite"/>
    </source>
</evidence>
<dbReference type="EMBL" id="LYCR01000105">
    <property type="protein sequence ID" value="OGM41710.1"/>
    <property type="molecule type" value="Genomic_DNA"/>
</dbReference>
<sequence length="599" mass="67162">MEVPTDNRPLIYNLAVECEDLFDQVVRSIPLWPILPDFQTRFRAWVASLKVFARPNQCLDWRLRQRSDIRDVIVQTLTILQSDLINLAKSDIVGRNATCPTDTEPNENQSIIDGIDMEALKAVNGILNDLHPLQAGIRDSTFGSLTPRFPTFVGDPHLESFMELASRCIRTLYPDAHHALQYHLSESMTERYAAMKRTKSRQQTLQTLSDEDSSPILTMDEEQPCCKTRPAPIQDEIEGHHSTSNQAGEPRALQRGVQAISLSDPSSTNAGQLKTILSDSPSDSQPGPACSMHLGQTGYPSPPERDDTNVVTCEWCSEPLDEKALYGRNWKNHVDHDLEPYLCIFEECYGGYPYFATFNDWQDHMISHSRRWHREIYRKPSWICSVCDSHNDVFSSSEAFSSHTKDVHCPELTTAQLEGLSWLSETSPPRPRDLCPLCGYRVVENSCQTQRIKPFSHHCAKRTREPSTDTSSKSARITYENHHAMPHCSIDIPSSSSSEDEDPEHLTVPAHTEGGDMVARHVAAHFQALMLLTIRLASIQIEDEAMVEEVRSDICDIDGSERSISGHLSVEMSGVGTAHSIHGHAYTDSGPSTEDATMP</sequence>
<dbReference type="PANTHER" id="PTHR35391">
    <property type="entry name" value="C2H2-TYPE DOMAIN-CONTAINING PROTEIN-RELATED"/>
    <property type="match status" value="1"/>
</dbReference>
<feature type="compositionally biased region" description="Polar residues" evidence="1">
    <location>
        <begin position="262"/>
        <end position="285"/>
    </location>
</feature>